<dbReference type="InterPro" id="IPR020846">
    <property type="entry name" value="MFS_dom"/>
</dbReference>
<dbReference type="Gene3D" id="1.20.1250.20">
    <property type="entry name" value="MFS general substrate transporter like domains"/>
    <property type="match status" value="1"/>
</dbReference>
<keyword evidence="3" id="KW-1003">Cell membrane</keyword>
<keyword evidence="5" id="KW-1133">Transmembrane helix</keyword>
<dbReference type="GO" id="GO:0022857">
    <property type="term" value="F:transmembrane transporter activity"/>
    <property type="evidence" value="ECO:0007669"/>
    <property type="project" value="InterPro"/>
</dbReference>
<evidence type="ECO:0000313" key="8">
    <source>
        <dbReference type="Proteomes" id="UP001055091"/>
    </source>
</evidence>
<dbReference type="CDD" id="cd06173">
    <property type="entry name" value="MFS_MefA_like"/>
    <property type="match status" value="1"/>
</dbReference>
<evidence type="ECO:0000256" key="6">
    <source>
        <dbReference type="ARBA" id="ARBA00023136"/>
    </source>
</evidence>
<dbReference type="PANTHER" id="PTHR23513">
    <property type="entry name" value="INTEGRAL MEMBRANE EFFLUX PROTEIN-RELATED"/>
    <property type="match status" value="1"/>
</dbReference>
<name>A0A413LHY0_9FIRM</name>
<keyword evidence="2" id="KW-0813">Transport</keyword>
<evidence type="ECO:0000256" key="4">
    <source>
        <dbReference type="ARBA" id="ARBA00022692"/>
    </source>
</evidence>
<keyword evidence="6" id="KW-0472">Membrane</keyword>
<dbReference type="InterPro" id="IPR011701">
    <property type="entry name" value="MFS"/>
</dbReference>
<dbReference type="SUPFAM" id="SSF103473">
    <property type="entry name" value="MFS general substrate transporter"/>
    <property type="match status" value="1"/>
</dbReference>
<dbReference type="PROSITE" id="PS50850">
    <property type="entry name" value="MFS"/>
    <property type="match status" value="1"/>
</dbReference>
<comment type="subcellular location">
    <subcellularLocation>
        <location evidence="1">Cell membrane</location>
        <topology evidence="1">Multi-pass membrane protein</topology>
    </subcellularLocation>
</comment>
<dbReference type="GeneID" id="93149858"/>
<evidence type="ECO:0000256" key="3">
    <source>
        <dbReference type="ARBA" id="ARBA00022475"/>
    </source>
</evidence>
<keyword evidence="4" id="KW-0812">Transmembrane</keyword>
<evidence type="ECO:0000256" key="5">
    <source>
        <dbReference type="ARBA" id="ARBA00022989"/>
    </source>
</evidence>
<dbReference type="RefSeq" id="WP_118042504.1">
    <property type="nucleotide sequence ID" value="NZ_BQNJ01000002.1"/>
</dbReference>
<proteinExistence type="predicted"/>
<dbReference type="InterPro" id="IPR036259">
    <property type="entry name" value="MFS_trans_sf"/>
</dbReference>
<reference evidence="7" key="1">
    <citation type="submission" date="2022-01" db="EMBL/GenBank/DDBJ databases">
        <title>Novel bile acid biosynthetic pathways are enriched in the microbiome of centenarians.</title>
        <authorList>
            <person name="Sato Y."/>
            <person name="Atarashi K."/>
            <person name="Plichta R.D."/>
            <person name="Arai Y."/>
            <person name="Sasajima S."/>
            <person name="Kearney M.S."/>
            <person name="Suda W."/>
            <person name="Takeshita K."/>
            <person name="Sasaki T."/>
            <person name="Okamoto S."/>
            <person name="Skelly N.A."/>
            <person name="Okamura Y."/>
            <person name="Vlamakis H."/>
            <person name="Li Y."/>
            <person name="Tanoue T."/>
            <person name="Takei H."/>
            <person name="Nittono H."/>
            <person name="Narushima S."/>
            <person name="Irie J."/>
            <person name="Itoh H."/>
            <person name="Moriya K."/>
            <person name="Sugiura Y."/>
            <person name="Suematsu M."/>
            <person name="Moritoki N."/>
            <person name="Shibata S."/>
            <person name="Littman R.D."/>
            <person name="Fischbach A.M."/>
            <person name="Uwamino Y."/>
            <person name="Inoue T."/>
            <person name="Honda A."/>
            <person name="Hattori M."/>
            <person name="Murai T."/>
            <person name="Xavier J.R."/>
            <person name="Hirose N."/>
            <person name="Honda K."/>
        </authorList>
    </citation>
    <scope>NUCLEOTIDE SEQUENCE</scope>
    <source>
        <strain evidence="7">CE91-St55</strain>
    </source>
</reference>
<sequence>MKDRQYRNFIIFWFSQSVSQLGSSMTSFALIIWSYSRTGSAMSVSLMTFCTWLPYIAASIVAGPVIDRYHKKTIMLLADLLAALCSLTVAALAVSGNLAVWHIFIVNGITGFMNAFQFPAETVAVGMLVPKEKYSQASGLNSFTSSLLTVVTPVMAASLSSFAGIKGVIAFDLATFLFAFSVLLFRIKIPENAGGTETGKKKEKEKISVQESWREGLQFLRGHKQLWYLMISMALMNFFSRLTYENILSPMILARSGQNQIALGIVSGILGIGGMAGGLIVSFVKLPKDSVRVIFLSGGISFLLGDFLMGAGQNVLVWSIAGIAASLPIPFIMAGQNVILYRTIPQNMQGRIFAVRNAIQYWTIPTGILLGGFLADYVFEPFMCADGGIQTVLHRLTGYGAGSGMAVMFLCTGILGSLSCFFCYKKMKKNG</sequence>
<dbReference type="EMBL" id="BQNJ01000002">
    <property type="protein sequence ID" value="GKH03441.1"/>
    <property type="molecule type" value="Genomic_DNA"/>
</dbReference>
<dbReference type="Pfam" id="PF07690">
    <property type="entry name" value="MFS_1"/>
    <property type="match status" value="1"/>
</dbReference>
<dbReference type="Proteomes" id="UP001055091">
    <property type="component" value="Unassembled WGS sequence"/>
</dbReference>
<evidence type="ECO:0000256" key="1">
    <source>
        <dbReference type="ARBA" id="ARBA00004651"/>
    </source>
</evidence>
<dbReference type="PANTHER" id="PTHR23513:SF6">
    <property type="entry name" value="MAJOR FACILITATOR SUPERFAMILY ASSOCIATED DOMAIN-CONTAINING PROTEIN"/>
    <property type="match status" value="1"/>
</dbReference>
<dbReference type="AlphaFoldDB" id="A0A413LHY0"/>
<evidence type="ECO:0000256" key="2">
    <source>
        <dbReference type="ARBA" id="ARBA00022448"/>
    </source>
</evidence>
<organism evidence="7 8">
    <name type="scientific">Hungatella hathewayi</name>
    <dbReference type="NCBI Taxonomy" id="154046"/>
    <lineage>
        <taxon>Bacteria</taxon>
        <taxon>Bacillati</taxon>
        <taxon>Bacillota</taxon>
        <taxon>Clostridia</taxon>
        <taxon>Lachnospirales</taxon>
        <taxon>Lachnospiraceae</taxon>
        <taxon>Hungatella</taxon>
    </lineage>
</organism>
<protein>
    <submittedName>
        <fullName evidence="7">MFS transporter</fullName>
    </submittedName>
</protein>
<evidence type="ECO:0000313" key="7">
    <source>
        <dbReference type="EMBL" id="GKH03441.1"/>
    </source>
</evidence>
<comment type="caution">
    <text evidence="7">The sequence shown here is derived from an EMBL/GenBank/DDBJ whole genome shotgun (WGS) entry which is preliminary data.</text>
</comment>
<dbReference type="GO" id="GO:0005886">
    <property type="term" value="C:plasma membrane"/>
    <property type="evidence" value="ECO:0007669"/>
    <property type="project" value="UniProtKB-SubCell"/>
</dbReference>
<gene>
    <name evidence="7" type="ORF">CE91St55_54220</name>
</gene>
<accession>A0A413LHY0</accession>